<dbReference type="RefSeq" id="WP_255328399.1">
    <property type="nucleotide sequence ID" value="NZ_JAKZEU010000001.1"/>
</dbReference>
<dbReference type="InterPro" id="IPR027417">
    <property type="entry name" value="P-loop_NTPase"/>
</dbReference>
<geneLocation type="plasmid" evidence="8">
    <name>unnamed1</name>
</geneLocation>
<keyword evidence="4" id="KW-0235">DNA replication</keyword>
<keyword evidence="5" id="KW-0239">DNA-directed DNA polymerase</keyword>
<dbReference type="Gene3D" id="3.40.50.300">
    <property type="entry name" value="P-loop containing nucleotide triphosphate hydrolases"/>
    <property type="match status" value="1"/>
</dbReference>
<dbReference type="EMBL" id="JAKZEU010000001">
    <property type="protein sequence ID" value="MCQ0969447.1"/>
    <property type="molecule type" value="Genomic_DNA"/>
</dbReference>
<dbReference type="PANTHER" id="PTHR34388:SF1">
    <property type="entry name" value="DNA POLYMERASE III SUBUNIT DELTA"/>
    <property type="match status" value="1"/>
</dbReference>
<comment type="catalytic activity">
    <reaction evidence="7">
        <text>DNA(n) + a 2'-deoxyribonucleoside 5'-triphosphate = DNA(n+1) + diphosphate</text>
        <dbReference type="Rhea" id="RHEA:22508"/>
        <dbReference type="Rhea" id="RHEA-COMP:17339"/>
        <dbReference type="Rhea" id="RHEA-COMP:17340"/>
        <dbReference type="ChEBI" id="CHEBI:33019"/>
        <dbReference type="ChEBI" id="CHEBI:61560"/>
        <dbReference type="ChEBI" id="CHEBI:173112"/>
        <dbReference type="EC" id="2.7.7.7"/>
    </reaction>
</comment>
<evidence type="ECO:0000313" key="9">
    <source>
        <dbReference type="Proteomes" id="UP001203945"/>
    </source>
</evidence>
<keyword evidence="2" id="KW-0808">Transferase</keyword>
<proteinExistence type="inferred from homology"/>
<reference evidence="8 9" key="1">
    <citation type="submission" date="2022-03" db="EMBL/GenBank/DDBJ databases">
        <authorList>
            <person name="He Y."/>
        </authorList>
    </citation>
    <scope>NUCLEOTIDE SEQUENCE [LARGE SCALE GENOMIC DNA]</scope>
    <source>
        <strain evidence="8 9">TK19116</strain>
        <plasmid evidence="8">unnamed1</plasmid>
    </source>
</reference>
<evidence type="ECO:0000313" key="8">
    <source>
        <dbReference type="EMBL" id="MCQ0969447.1"/>
    </source>
</evidence>
<protein>
    <recommendedName>
        <fullName evidence="1">DNA-directed DNA polymerase</fullName>
        <ecNumber evidence="1">2.7.7.7</ecNumber>
    </recommendedName>
</protein>
<keyword evidence="8" id="KW-0614">Plasmid</keyword>
<dbReference type="NCBIfam" id="TIGR01128">
    <property type="entry name" value="holA"/>
    <property type="match status" value="1"/>
</dbReference>
<evidence type="ECO:0000256" key="5">
    <source>
        <dbReference type="ARBA" id="ARBA00022932"/>
    </source>
</evidence>
<evidence type="ECO:0000256" key="1">
    <source>
        <dbReference type="ARBA" id="ARBA00012417"/>
    </source>
</evidence>
<dbReference type="Gene3D" id="1.20.272.10">
    <property type="match status" value="1"/>
</dbReference>
<dbReference type="EC" id="2.7.7.7" evidence="1"/>
<accession>A0ABT1MMD0</accession>
<dbReference type="InterPro" id="IPR008921">
    <property type="entry name" value="DNA_pol3_clamp-load_cplx_C"/>
</dbReference>
<evidence type="ECO:0000256" key="6">
    <source>
        <dbReference type="ARBA" id="ARBA00034754"/>
    </source>
</evidence>
<dbReference type="PANTHER" id="PTHR34388">
    <property type="entry name" value="DNA POLYMERASE III SUBUNIT DELTA"/>
    <property type="match status" value="1"/>
</dbReference>
<dbReference type="Proteomes" id="UP001203945">
    <property type="component" value="Unassembled WGS sequence"/>
</dbReference>
<evidence type="ECO:0000256" key="3">
    <source>
        <dbReference type="ARBA" id="ARBA00022695"/>
    </source>
</evidence>
<evidence type="ECO:0000256" key="4">
    <source>
        <dbReference type="ARBA" id="ARBA00022705"/>
    </source>
</evidence>
<evidence type="ECO:0000256" key="7">
    <source>
        <dbReference type="ARBA" id="ARBA00049244"/>
    </source>
</evidence>
<evidence type="ECO:0000256" key="2">
    <source>
        <dbReference type="ARBA" id="ARBA00022679"/>
    </source>
</evidence>
<keyword evidence="3" id="KW-0548">Nucleotidyltransferase</keyword>
<gene>
    <name evidence="8" type="ORF">MLD63_03210</name>
</gene>
<dbReference type="InterPro" id="IPR005790">
    <property type="entry name" value="DNA_polIII_delta"/>
</dbReference>
<comment type="similarity">
    <text evidence="6">Belongs to the DNA polymerase HolA subunit family.</text>
</comment>
<keyword evidence="9" id="KW-1185">Reference proteome</keyword>
<dbReference type="SUPFAM" id="SSF48019">
    <property type="entry name" value="post-AAA+ oligomerization domain-like"/>
    <property type="match status" value="1"/>
</dbReference>
<comment type="caution">
    <text evidence="8">The sequence shown here is derived from an EMBL/GenBank/DDBJ whole genome shotgun (WGS) entry which is preliminary data.</text>
</comment>
<organism evidence="8 9">
    <name type="scientific">Paracoccus albicereus</name>
    <dbReference type="NCBI Taxonomy" id="2922394"/>
    <lineage>
        <taxon>Bacteria</taxon>
        <taxon>Pseudomonadati</taxon>
        <taxon>Pseudomonadota</taxon>
        <taxon>Alphaproteobacteria</taxon>
        <taxon>Rhodobacterales</taxon>
        <taxon>Paracoccaceae</taxon>
        <taxon>Paracoccus</taxon>
    </lineage>
</organism>
<name>A0ABT1MMD0_9RHOB</name>
<sequence>MLLKGGEIARYLARPDPTRPALLIFGQDPMRVSLKRAEAVAALTGPGAEEEMRLTRIAGAGVKKDPAQVIDAVKEVGFFPGPRVVLIEDTPDSASDAIAAALDDWQPGDAVMVVTAGSLGKGSTLRKLIEGRKETVAAPIYDDPPGEEEVARWLKEAGVAEIPNDAMRDLMALARALDPGDLRQTIEKIGLYKHGDPTALTPEEIALMAPATIEADVDELIHTVAEGRAQDFAPLMRRVEGQGVAPVTLCIAALRHFRALHAAASDPKGPIAGLMRQRPPVFGPRRDRMAKQAQAWGTRVLEDAVHDLIETDLTLRSSSRAPQMALLERVLIRLAMMPRGQARRAGR</sequence>